<dbReference type="KEGG" id="aqu:109586142"/>
<dbReference type="PROSITE" id="PS50297">
    <property type="entry name" value="ANK_REP_REGION"/>
    <property type="match status" value="1"/>
</dbReference>
<evidence type="ECO:0000313" key="2">
    <source>
        <dbReference type="EnsemblMetazoa" id="XP_019857876.1"/>
    </source>
</evidence>
<protein>
    <submittedName>
        <fullName evidence="2">Uncharacterized protein</fullName>
    </submittedName>
</protein>
<dbReference type="Pfam" id="PF00023">
    <property type="entry name" value="Ank"/>
    <property type="match status" value="1"/>
</dbReference>
<keyword evidence="3" id="KW-1185">Reference proteome</keyword>
<feature type="repeat" description="ANK" evidence="1">
    <location>
        <begin position="15"/>
        <end position="47"/>
    </location>
</feature>
<dbReference type="InterPro" id="IPR002110">
    <property type="entry name" value="Ankyrin_rpt"/>
</dbReference>
<dbReference type="Proteomes" id="UP000007879">
    <property type="component" value="Unassembled WGS sequence"/>
</dbReference>
<dbReference type="InterPro" id="IPR036770">
    <property type="entry name" value="Ankyrin_rpt-contain_sf"/>
</dbReference>
<dbReference type="GeneID" id="109586142"/>
<organism evidence="2 3">
    <name type="scientific">Amphimedon queenslandica</name>
    <name type="common">Sponge</name>
    <dbReference type="NCBI Taxonomy" id="400682"/>
    <lineage>
        <taxon>Eukaryota</taxon>
        <taxon>Metazoa</taxon>
        <taxon>Porifera</taxon>
        <taxon>Demospongiae</taxon>
        <taxon>Heteroscleromorpha</taxon>
        <taxon>Haplosclerida</taxon>
        <taxon>Niphatidae</taxon>
        <taxon>Amphimedon</taxon>
    </lineage>
</organism>
<reference evidence="3" key="1">
    <citation type="journal article" date="2010" name="Nature">
        <title>The Amphimedon queenslandica genome and the evolution of animal complexity.</title>
        <authorList>
            <person name="Srivastava M."/>
            <person name="Simakov O."/>
            <person name="Chapman J."/>
            <person name="Fahey B."/>
            <person name="Gauthier M.E."/>
            <person name="Mitros T."/>
            <person name="Richards G.S."/>
            <person name="Conaco C."/>
            <person name="Dacre M."/>
            <person name="Hellsten U."/>
            <person name="Larroux C."/>
            <person name="Putnam N.H."/>
            <person name="Stanke M."/>
            <person name="Adamska M."/>
            <person name="Darling A."/>
            <person name="Degnan S.M."/>
            <person name="Oakley T.H."/>
            <person name="Plachetzki D.C."/>
            <person name="Zhai Y."/>
            <person name="Adamski M."/>
            <person name="Calcino A."/>
            <person name="Cummins S.F."/>
            <person name="Goodstein D.M."/>
            <person name="Harris C."/>
            <person name="Jackson D.J."/>
            <person name="Leys S.P."/>
            <person name="Shu S."/>
            <person name="Woodcroft B.J."/>
            <person name="Vervoort M."/>
            <person name="Kosik K.S."/>
            <person name="Manning G."/>
            <person name="Degnan B.M."/>
            <person name="Rokhsar D.S."/>
        </authorList>
    </citation>
    <scope>NUCLEOTIDE SEQUENCE [LARGE SCALE GENOMIC DNA]</scope>
</reference>
<dbReference type="SUPFAM" id="SSF48403">
    <property type="entry name" value="Ankyrin repeat"/>
    <property type="match status" value="1"/>
</dbReference>
<dbReference type="PROSITE" id="PS50088">
    <property type="entry name" value="ANK_REPEAT"/>
    <property type="match status" value="1"/>
</dbReference>
<dbReference type="EnsemblMetazoa" id="XM_020002317.1">
    <property type="protein sequence ID" value="XP_019857876.1"/>
    <property type="gene ID" value="LOC109586142"/>
</dbReference>
<reference evidence="2" key="2">
    <citation type="submission" date="2024-06" db="UniProtKB">
        <authorList>
            <consortium name="EnsemblMetazoa"/>
        </authorList>
    </citation>
    <scope>IDENTIFICATION</scope>
</reference>
<sequence length="149" mass="16486">MIYEVDMSPDTPLVAGITPLMIAASCGHIELVEALIQAGADVNKRNDQGVNALDIVSNNYYYDRSDIEELLITITPAGEPDSALNNDEITNRKHSTVAAIKSIFGMFSSFMKKAYDPYYSKQKEIQMPHRVTDTLYSAMTSDDLSQLVS</sequence>
<evidence type="ECO:0000313" key="3">
    <source>
        <dbReference type="Proteomes" id="UP000007879"/>
    </source>
</evidence>
<dbReference type="RefSeq" id="XP_019857876.1">
    <property type="nucleotide sequence ID" value="XM_020002317.1"/>
</dbReference>
<name>A0AAN0JLL1_AMPQE</name>
<dbReference type="AlphaFoldDB" id="A0AAN0JLL1"/>
<accession>A0AAN0JLL1</accession>
<evidence type="ECO:0000256" key="1">
    <source>
        <dbReference type="PROSITE-ProRule" id="PRU00023"/>
    </source>
</evidence>
<keyword evidence="1" id="KW-0040">ANK repeat</keyword>
<proteinExistence type="predicted"/>
<dbReference type="SMART" id="SM00248">
    <property type="entry name" value="ANK"/>
    <property type="match status" value="1"/>
</dbReference>
<dbReference type="Gene3D" id="1.25.40.20">
    <property type="entry name" value="Ankyrin repeat-containing domain"/>
    <property type="match status" value="1"/>
</dbReference>